<gene>
    <name evidence="2" type="ORF">JQS30_13190</name>
</gene>
<dbReference type="KEGG" id="nav:JQS30_13190"/>
<dbReference type="EMBL" id="CP070496">
    <property type="protein sequence ID" value="QSB04715.1"/>
    <property type="molecule type" value="Genomic_DNA"/>
</dbReference>
<dbReference type="RefSeq" id="WP_213170712.1">
    <property type="nucleotide sequence ID" value="NZ_CP070496.1"/>
</dbReference>
<accession>A0A895XNS1</accession>
<proteinExistence type="predicted"/>
<dbReference type="Proteomes" id="UP000662939">
    <property type="component" value="Chromosome"/>
</dbReference>
<organism evidence="2 3">
    <name type="scientific">Natronoglycomyces albus</name>
    <dbReference type="NCBI Taxonomy" id="2811108"/>
    <lineage>
        <taxon>Bacteria</taxon>
        <taxon>Bacillati</taxon>
        <taxon>Actinomycetota</taxon>
        <taxon>Actinomycetes</taxon>
        <taxon>Glycomycetales</taxon>
        <taxon>Glycomycetaceae</taxon>
        <taxon>Natronoglycomyces</taxon>
    </lineage>
</organism>
<protein>
    <submittedName>
        <fullName evidence="2">Uncharacterized protein</fullName>
    </submittedName>
</protein>
<feature type="compositionally biased region" description="Low complexity" evidence="1">
    <location>
        <begin position="46"/>
        <end position="56"/>
    </location>
</feature>
<name>A0A895XNS1_9ACTN</name>
<keyword evidence="3" id="KW-1185">Reference proteome</keyword>
<sequence>MPQEPTSDHLAKGQTAEPKSEKDDDAAPAQNRAERRAAARGKSKGKAQAASAVGKGDTNKTHFATKPAGGGPKFMRRKAS</sequence>
<feature type="compositionally biased region" description="Basic and acidic residues" evidence="1">
    <location>
        <begin position="1"/>
        <end position="11"/>
    </location>
</feature>
<evidence type="ECO:0000313" key="3">
    <source>
        <dbReference type="Proteomes" id="UP000662939"/>
    </source>
</evidence>
<feature type="region of interest" description="Disordered" evidence="1">
    <location>
        <begin position="1"/>
        <end position="80"/>
    </location>
</feature>
<dbReference type="AlphaFoldDB" id="A0A895XNS1"/>
<evidence type="ECO:0000313" key="2">
    <source>
        <dbReference type="EMBL" id="QSB04715.1"/>
    </source>
</evidence>
<reference evidence="2" key="1">
    <citation type="submission" date="2021-02" db="EMBL/GenBank/DDBJ databases">
        <title>Natronoglycomyces albus gen. nov., sp. nov, a haloalkaliphilic actinobacterium from a soda solonchak soil.</title>
        <authorList>
            <person name="Sorokin D.Y."/>
            <person name="Khijniak T.V."/>
            <person name="Zakharycheva A.P."/>
            <person name="Boueva O.V."/>
            <person name="Ariskina E.V."/>
            <person name="Hahnke R.L."/>
            <person name="Bunk B."/>
            <person name="Sproer C."/>
            <person name="Schumann P."/>
            <person name="Evtushenko L.I."/>
            <person name="Kublanov I.V."/>
        </authorList>
    </citation>
    <scope>NUCLEOTIDE SEQUENCE</scope>
    <source>
        <strain evidence="2">DSM 106290</strain>
    </source>
</reference>
<evidence type="ECO:0000256" key="1">
    <source>
        <dbReference type="SAM" id="MobiDB-lite"/>
    </source>
</evidence>